<dbReference type="SMART" id="SM00198">
    <property type="entry name" value="SCP"/>
    <property type="match status" value="1"/>
</dbReference>
<proteinExistence type="predicted"/>
<dbReference type="Gene3D" id="3.40.33.10">
    <property type="entry name" value="CAP"/>
    <property type="match status" value="1"/>
</dbReference>
<dbReference type="InterPro" id="IPR035940">
    <property type="entry name" value="CAP_sf"/>
</dbReference>
<gene>
    <name evidence="2" type="ORF">CTOB1V02_LOCUS9855</name>
</gene>
<dbReference type="InterPro" id="IPR001283">
    <property type="entry name" value="CRISP-related"/>
</dbReference>
<dbReference type="InterPro" id="IPR014044">
    <property type="entry name" value="CAP_dom"/>
</dbReference>
<dbReference type="Pfam" id="PF00188">
    <property type="entry name" value="CAP"/>
    <property type="match status" value="1"/>
</dbReference>
<feature type="compositionally biased region" description="Polar residues" evidence="1">
    <location>
        <begin position="121"/>
        <end position="130"/>
    </location>
</feature>
<dbReference type="AlphaFoldDB" id="A0A7R8ZUA4"/>
<sequence length="635" mass="71561">MEKILPSNGTTVSGQSLSTETRSSLDRLILNSDSHQVNILRELQRQQSWLNQAMNQRNIFRNNPFKSDEAIVSGTSATLPINLRGTQPVEKGPQISTMRSSIDAFFRENQDVQLALLTSPRSRNVSTEGSARNDGGRRMPTCELGYSGGSETSVTVKPTRRPAMDSQQQQQQNGYTQKLKHETDLGTLNVNLRVDVASQVVNKYVPSLLPKNKDKKETSLDTKNVIFHTLDAGFMEGGGSDTPGKPSDKSHETLVLMDDRIFIQLVCDAHNIIRRMHGVPELTVRSKLVKSAAEAANINAFEDDINAKRSSAKNKEYGENRYFTKLATDINPVPATAAVKKWYAQEEIYRPHYGKIPPSNIRKLTHHFTQVVWKGTKHIGVGRAQGRSGTWYVVVHYWPPGNKKSEYPHQVLPRLISDGSRDTPTPQAAGFNKPWTKELLQKTLKNGLVRKRSYTTEVEKCLKRNLRPVSMARGRDPCLEEKRISMQYKKGPRSHQLNKYQPMLVHVTSDGSIELPASRTLVNDYQVQNQQVQPFWIVNEAERHHVTCPTVPKPLPTKMNMKKYVKLPPPQSKRTCEMGNVRAGGHGSSSGSCLSETPSPGKRFHNQPAVCRPEFNEPQFQTYLFNNYYRQPQGI</sequence>
<accession>A0A7R8ZUA4</accession>
<dbReference type="OrthoDB" id="337038at2759"/>
<feature type="region of interest" description="Disordered" evidence="1">
    <location>
        <begin position="583"/>
        <end position="602"/>
    </location>
</feature>
<organism evidence="2">
    <name type="scientific">Cyprideis torosa</name>
    <dbReference type="NCBI Taxonomy" id="163714"/>
    <lineage>
        <taxon>Eukaryota</taxon>
        <taxon>Metazoa</taxon>
        <taxon>Ecdysozoa</taxon>
        <taxon>Arthropoda</taxon>
        <taxon>Crustacea</taxon>
        <taxon>Oligostraca</taxon>
        <taxon>Ostracoda</taxon>
        <taxon>Podocopa</taxon>
        <taxon>Podocopida</taxon>
        <taxon>Cytherocopina</taxon>
        <taxon>Cytheroidea</taxon>
        <taxon>Cytherideidae</taxon>
        <taxon>Cyprideis</taxon>
    </lineage>
</organism>
<dbReference type="PANTHER" id="PTHR10334">
    <property type="entry name" value="CYSTEINE-RICH SECRETORY PROTEIN-RELATED"/>
    <property type="match status" value="1"/>
</dbReference>
<dbReference type="CDD" id="cd05382">
    <property type="entry name" value="CAP_GAPR1-like"/>
    <property type="match status" value="1"/>
</dbReference>
<reference evidence="2" key="1">
    <citation type="submission" date="2020-11" db="EMBL/GenBank/DDBJ databases">
        <authorList>
            <person name="Tran Van P."/>
        </authorList>
    </citation>
    <scope>NUCLEOTIDE SEQUENCE</scope>
</reference>
<feature type="region of interest" description="Disordered" evidence="1">
    <location>
        <begin position="121"/>
        <end position="176"/>
    </location>
</feature>
<name>A0A7R8ZUA4_9CRUS</name>
<dbReference type="SUPFAM" id="SSF55797">
    <property type="entry name" value="PR-1-like"/>
    <property type="match status" value="1"/>
</dbReference>
<protein>
    <submittedName>
        <fullName evidence="2">Uncharacterized protein</fullName>
    </submittedName>
</protein>
<evidence type="ECO:0000313" key="2">
    <source>
        <dbReference type="EMBL" id="CAD7232014.1"/>
    </source>
</evidence>
<dbReference type="InterPro" id="IPR034113">
    <property type="entry name" value="SCP_GAPR1-like"/>
</dbReference>
<evidence type="ECO:0000256" key="1">
    <source>
        <dbReference type="SAM" id="MobiDB-lite"/>
    </source>
</evidence>
<dbReference type="EMBL" id="OB664120">
    <property type="protein sequence ID" value="CAD7232014.1"/>
    <property type="molecule type" value="Genomic_DNA"/>
</dbReference>